<keyword evidence="3" id="KW-1185">Reference proteome</keyword>
<dbReference type="Proteomes" id="UP001207742">
    <property type="component" value="Unassembled WGS sequence"/>
</dbReference>
<accession>A0ABT3IIJ4</accession>
<sequence length="43" mass="4591">MKNIIANTAMWIAAGIVTQNLFIALAGILVNATFGAIKYLPKN</sequence>
<evidence type="ECO:0000313" key="2">
    <source>
        <dbReference type="EMBL" id="MCW3483787.1"/>
    </source>
</evidence>
<dbReference type="RefSeq" id="WP_264729306.1">
    <property type="nucleotide sequence ID" value="NZ_JAPDNR010000001.1"/>
</dbReference>
<name>A0ABT3IIJ4_9BACT</name>
<keyword evidence="1" id="KW-1133">Transmembrane helix</keyword>
<dbReference type="EMBL" id="JAPDNS010000001">
    <property type="protein sequence ID" value="MCW3483787.1"/>
    <property type="molecule type" value="Genomic_DNA"/>
</dbReference>
<reference evidence="2 3" key="1">
    <citation type="submission" date="2022-10" db="EMBL/GenBank/DDBJ databases">
        <title>Chitinophaga nivalis PC15 sp. nov., isolated from Pyeongchang county, South Korea.</title>
        <authorList>
            <person name="Trinh H.N."/>
        </authorList>
    </citation>
    <scope>NUCLEOTIDE SEQUENCE [LARGE SCALE GENOMIC DNA]</scope>
    <source>
        <strain evidence="2 3">PC14</strain>
    </source>
</reference>
<comment type="caution">
    <text evidence="2">The sequence shown here is derived from an EMBL/GenBank/DDBJ whole genome shotgun (WGS) entry which is preliminary data.</text>
</comment>
<proteinExistence type="predicted"/>
<protein>
    <submittedName>
        <fullName evidence="2">Uncharacterized protein</fullName>
    </submittedName>
</protein>
<feature type="transmembrane region" description="Helical" evidence="1">
    <location>
        <begin position="12"/>
        <end position="37"/>
    </location>
</feature>
<gene>
    <name evidence="2" type="ORF">OL497_07785</name>
</gene>
<keyword evidence="1" id="KW-0472">Membrane</keyword>
<organism evidence="2 3">
    <name type="scientific">Chitinophaga nivalis</name>
    <dbReference type="NCBI Taxonomy" id="2991709"/>
    <lineage>
        <taxon>Bacteria</taxon>
        <taxon>Pseudomonadati</taxon>
        <taxon>Bacteroidota</taxon>
        <taxon>Chitinophagia</taxon>
        <taxon>Chitinophagales</taxon>
        <taxon>Chitinophagaceae</taxon>
        <taxon>Chitinophaga</taxon>
    </lineage>
</organism>
<keyword evidence="1" id="KW-0812">Transmembrane</keyword>
<evidence type="ECO:0000256" key="1">
    <source>
        <dbReference type="SAM" id="Phobius"/>
    </source>
</evidence>
<evidence type="ECO:0000313" key="3">
    <source>
        <dbReference type="Proteomes" id="UP001207742"/>
    </source>
</evidence>